<dbReference type="PRINTS" id="PR00109">
    <property type="entry name" value="TYRKINASE"/>
</dbReference>
<dbReference type="InterPro" id="IPR017441">
    <property type="entry name" value="Protein_kinase_ATP_BS"/>
</dbReference>
<dbReference type="PROSITE" id="PS00109">
    <property type="entry name" value="PROTEIN_KINASE_TYR"/>
    <property type="match status" value="1"/>
</dbReference>
<evidence type="ECO:0000256" key="1">
    <source>
        <dbReference type="ARBA" id="ARBA00004167"/>
    </source>
</evidence>
<gene>
    <name evidence="6" type="ORF">ODALV1_LOCUS207</name>
</gene>
<keyword evidence="3" id="KW-0067">ATP-binding</keyword>
<protein>
    <recommendedName>
        <fullName evidence="5">Protein kinase domain-containing protein</fullName>
    </recommendedName>
</protein>
<dbReference type="InterPro" id="IPR001245">
    <property type="entry name" value="Ser-Thr/Tyr_kinase_cat_dom"/>
</dbReference>
<dbReference type="Gene3D" id="1.10.510.10">
    <property type="entry name" value="Transferase(Phosphotransferase) domain 1"/>
    <property type="match status" value="1"/>
</dbReference>
<feature type="transmembrane region" description="Helical" evidence="4">
    <location>
        <begin position="959"/>
        <end position="983"/>
    </location>
</feature>
<dbReference type="PANTHER" id="PTHR24416:SF602">
    <property type="entry name" value="PROTEIN VER-1-RELATED"/>
    <property type="match status" value="1"/>
</dbReference>
<dbReference type="PROSITE" id="PS50011">
    <property type="entry name" value="PROTEIN_KINASE_DOM"/>
    <property type="match status" value="1"/>
</dbReference>
<evidence type="ECO:0000256" key="3">
    <source>
        <dbReference type="PROSITE-ProRule" id="PRU10141"/>
    </source>
</evidence>
<dbReference type="SUPFAM" id="SSF56112">
    <property type="entry name" value="Protein kinase-like (PK-like)"/>
    <property type="match status" value="1"/>
</dbReference>
<organism evidence="6 7">
    <name type="scientific">Orchesella dallaii</name>
    <dbReference type="NCBI Taxonomy" id="48710"/>
    <lineage>
        <taxon>Eukaryota</taxon>
        <taxon>Metazoa</taxon>
        <taxon>Ecdysozoa</taxon>
        <taxon>Arthropoda</taxon>
        <taxon>Hexapoda</taxon>
        <taxon>Collembola</taxon>
        <taxon>Entomobryomorpha</taxon>
        <taxon>Entomobryoidea</taxon>
        <taxon>Orchesellidae</taxon>
        <taxon>Orchesellinae</taxon>
        <taxon>Orchesella</taxon>
    </lineage>
</organism>
<dbReference type="CDD" id="cd00192">
    <property type="entry name" value="PTKc"/>
    <property type="match status" value="1"/>
</dbReference>
<feature type="domain" description="Protein kinase" evidence="5">
    <location>
        <begin position="1038"/>
        <end position="1312"/>
    </location>
</feature>
<dbReference type="InterPro" id="IPR000719">
    <property type="entry name" value="Prot_kinase_dom"/>
</dbReference>
<dbReference type="InterPro" id="IPR050122">
    <property type="entry name" value="RTK"/>
</dbReference>
<dbReference type="InterPro" id="IPR011009">
    <property type="entry name" value="Kinase-like_dom_sf"/>
</dbReference>
<evidence type="ECO:0000259" key="5">
    <source>
        <dbReference type="PROSITE" id="PS50011"/>
    </source>
</evidence>
<evidence type="ECO:0000256" key="4">
    <source>
        <dbReference type="SAM" id="Phobius"/>
    </source>
</evidence>
<sequence length="1324" mass="151830">MFLPDTSRLLLIGTFMVLLIKIGNTEIVKKSPKIFVDISGAIEMLMNDEIQLDELKRSFLKYGNFSQTKDQPLFSIFYSINSKRLKNLNQLTTLTVFLSSVFPPNSSIDLILSAPYENGILEEQINGTRENLLQMAEINLKIAIRFEGLCDEKFVKGITSLINSIKSAKSAYSISSTVSNLEIGLELKNSQLENCQNILNITKFVLKTGTLEAFVESYGLFERTLDRFHEKTVSILNMYSNPIPLILYRFKYNQFFSFCQLLQFLEFWISKADMTYVSGIVFPFPYQNETNFIENECLAQIPPAIVIPTILEYDDSNNEEKIKWYQPDVSQALNSKFAGVFLNYGDWDKFNREISTKPITNTGNLPNIILDFSLENVNSLNWSDISNHLLESKANTKLTSLAYPVLGAEDISKETENKLSAIGNQEKFQVGCIFQSVLTVIPRHFQQAIDNCLKINGNFSIFTINLDSAEVLHTEFSYSHYLYRTLPSLNKLKEIREELRRHYFDPNFKLYIRIVTRSSPETDKKYTATVFCNAEILSRNEYFEGILNWARRNDFPIILKSAFDSIEKPDVSSWLSVLRPVTSIYSFSNGFPQLRSSHPIFVMRNHPKNINGWNTSPCIPWLPLNPEENADFLSNTHAGSILTMGLKQDNSISIQELQTMFHFVVHKFSIVEILLHRASHVYAVGDAFSSKYVQTLLQSNISHHPKFFMDYNMEAGDIRPDRLPSIYQKFREFQRNTLISAEGVHVHYSEVLKSEREGRSYSVAKMLSGSSTIGKLKVGLVMPGICMDDLQLAQRNGTSTIRKVLKKMHYIVCKEVISVETSDGMEDMGTLFDTHLYIKRTIERDYPGLGLYFKLQLDIELSKNKENMARYKRFVKHCQLFGAAYDIQYFMVEVFDSENTNGRRSNGWWSIADYSDLTNVHVYTEKEAAYSGRDTWRPPKSGYKKSDTDSSSYEMSGTFFIGLLLGLTIFLILLLIGSICLVIRYRKLRATNTFLTAKEVMEFRNGIVSAEQRPVDTIPVDNLRFIDDYELPYSDIHIDCQVILGTGQFGIVYKGTVRERLAAIKIPTGNCGKETFKNILSEVRVLCHLGNHQHIVSFLGAYVQEIRKGKLYIATELCENGSLEKYLRNRTQNLLPDGSRYINLNEEASRMILPSELIRFSLEIARGMEYIASKNVVHGDLAARNVLLDSKLVCKIGDFGLSRKVYEYQKYTKTSQEPLPWKWMAYESLTQMEFTSMSDVWSYGVTVWEIFSLGHMPFAGLHWSATFANELRNGLRLPAPQLAPQLIYEKLLNCWELDSQKRPAFTELADFFQNMDESTYQNTK</sequence>
<reference evidence="6 7" key="1">
    <citation type="submission" date="2024-08" db="EMBL/GenBank/DDBJ databases">
        <authorList>
            <person name="Cucini C."/>
            <person name="Frati F."/>
        </authorList>
    </citation>
    <scope>NUCLEOTIDE SEQUENCE [LARGE SCALE GENOMIC DNA]</scope>
</reference>
<dbReference type="Proteomes" id="UP001642540">
    <property type="component" value="Unassembled WGS sequence"/>
</dbReference>
<keyword evidence="4" id="KW-0472">Membrane</keyword>
<dbReference type="InterPro" id="IPR008266">
    <property type="entry name" value="Tyr_kinase_AS"/>
</dbReference>
<keyword evidence="7" id="KW-1185">Reference proteome</keyword>
<keyword evidence="3" id="KW-0547">Nucleotide-binding</keyword>
<accession>A0ABP1PJS1</accession>
<dbReference type="Pfam" id="PF07714">
    <property type="entry name" value="PK_Tyr_Ser-Thr"/>
    <property type="match status" value="1"/>
</dbReference>
<name>A0ABP1PJS1_9HEXA</name>
<dbReference type="PANTHER" id="PTHR24416">
    <property type="entry name" value="TYROSINE-PROTEIN KINASE RECEPTOR"/>
    <property type="match status" value="1"/>
</dbReference>
<evidence type="ECO:0000256" key="2">
    <source>
        <dbReference type="ARBA" id="ARBA00051243"/>
    </source>
</evidence>
<evidence type="ECO:0000313" key="7">
    <source>
        <dbReference type="Proteomes" id="UP001642540"/>
    </source>
</evidence>
<comment type="catalytic activity">
    <reaction evidence="2">
        <text>L-tyrosyl-[protein] + ATP = O-phospho-L-tyrosyl-[protein] + ADP + H(+)</text>
        <dbReference type="Rhea" id="RHEA:10596"/>
        <dbReference type="Rhea" id="RHEA-COMP:10136"/>
        <dbReference type="Rhea" id="RHEA-COMP:20101"/>
        <dbReference type="ChEBI" id="CHEBI:15378"/>
        <dbReference type="ChEBI" id="CHEBI:30616"/>
        <dbReference type="ChEBI" id="CHEBI:46858"/>
        <dbReference type="ChEBI" id="CHEBI:61978"/>
        <dbReference type="ChEBI" id="CHEBI:456216"/>
        <dbReference type="EC" id="2.7.10.1"/>
    </reaction>
</comment>
<evidence type="ECO:0000313" key="6">
    <source>
        <dbReference type="EMBL" id="CAL8068308.1"/>
    </source>
</evidence>
<keyword evidence="4" id="KW-1133">Transmembrane helix</keyword>
<feature type="binding site" evidence="3">
    <location>
        <position position="1065"/>
    </location>
    <ligand>
        <name>ATP</name>
        <dbReference type="ChEBI" id="CHEBI:30616"/>
    </ligand>
</feature>
<proteinExistence type="predicted"/>
<comment type="caution">
    <text evidence="6">The sequence shown here is derived from an EMBL/GenBank/DDBJ whole genome shotgun (WGS) entry which is preliminary data.</text>
</comment>
<dbReference type="PROSITE" id="PS00107">
    <property type="entry name" value="PROTEIN_KINASE_ATP"/>
    <property type="match status" value="1"/>
</dbReference>
<dbReference type="EMBL" id="CAXLJM020000001">
    <property type="protein sequence ID" value="CAL8068308.1"/>
    <property type="molecule type" value="Genomic_DNA"/>
</dbReference>
<comment type="subcellular location">
    <subcellularLocation>
        <location evidence="1">Membrane</location>
        <topology evidence="1">Single-pass membrane protein</topology>
    </subcellularLocation>
</comment>
<keyword evidence="4" id="KW-0812">Transmembrane</keyword>